<sequence length="199" mass="22247">MTFIPSSDLTAAQWIAASGEHWWNLVTLGPPGFPAYARLRFIADPSYEGQSENEAVRRGGVLPDDDQLRIAAGTLLRHADSPAEGYLLIWDGWGEEAFPEPILRTPRVVVPNREYYLCRVPLQGFFSGAVSDSWQEETGRPMPAPAFIWPSNRTWCITSDVDPHWAGIGADRELIDQLLAEPRIDVVPVVADQRLPFYS</sequence>
<keyword evidence="2" id="KW-1185">Reference proteome</keyword>
<gene>
    <name evidence="1" type="ORF">AAE021_05585</name>
</gene>
<dbReference type="RefSeq" id="WP_342024628.1">
    <property type="nucleotide sequence ID" value="NZ_CP151657.1"/>
</dbReference>
<evidence type="ECO:0000313" key="2">
    <source>
        <dbReference type="Proteomes" id="UP001448858"/>
    </source>
</evidence>
<reference evidence="1 2" key="1">
    <citation type="submission" date="2024-04" db="EMBL/GenBank/DDBJ databases">
        <title>Arthrobacter sp. from Plains bison fecal sample.</title>
        <authorList>
            <person name="Ruzzini A."/>
        </authorList>
    </citation>
    <scope>NUCLEOTIDE SEQUENCE [LARGE SCALE GENOMIC DNA]</scope>
    <source>
        <strain evidence="1 2">EINP1</strain>
    </source>
</reference>
<evidence type="ECO:0000313" key="1">
    <source>
        <dbReference type="EMBL" id="WZP17032.1"/>
    </source>
</evidence>
<proteinExistence type="predicted"/>
<name>A0ABZ2ZXU5_9MICC</name>
<organism evidence="1 2">
    <name type="scientific">Arthrobacter citreus</name>
    <dbReference type="NCBI Taxonomy" id="1670"/>
    <lineage>
        <taxon>Bacteria</taxon>
        <taxon>Bacillati</taxon>
        <taxon>Actinomycetota</taxon>
        <taxon>Actinomycetes</taxon>
        <taxon>Micrococcales</taxon>
        <taxon>Micrococcaceae</taxon>
        <taxon>Arthrobacter</taxon>
    </lineage>
</organism>
<dbReference type="Proteomes" id="UP001448858">
    <property type="component" value="Chromosome"/>
</dbReference>
<accession>A0ABZ2ZXU5</accession>
<protein>
    <submittedName>
        <fullName evidence="1">Uncharacterized protein</fullName>
    </submittedName>
</protein>
<dbReference type="EMBL" id="CP151657">
    <property type="protein sequence ID" value="WZP17032.1"/>
    <property type="molecule type" value="Genomic_DNA"/>
</dbReference>